<evidence type="ECO:0000313" key="2">
    <source>
        <dbReference type="Proteomes" id="UP000194127"/>
    </source>
</evidence>
<organism evidence="1 2">
    <name type="scientific">Postia placenta MAD-698-R-SB12</name>
    <dbReference type="NCBI Taxonomy" id="670580"/>
    <lineage>
        <taxon>Eukaryota</taxon>
        <taxon>Fungi</taxon>
        <taxon>Dikarya</taxon>
        <taxon>Basidiomycota</taxon>
        <taxon>Agaricomycotina</taxon>
        <taxon>Agaricomycetes</taxon>
        <taxon>Polyporales</taxon>
        <taxon>Adustoporiaceae</taxon>
        <taxon>Rhodonia</taxon>
    </lineage>
</organism>
<proteinExistence type="predicted"/>
<dbReference type="RefSeq" id="XP_024332838.1">
    <property type="nucleotide sequence ID" value="XM_024487663.1"/>
</dbReference>
<protein>
    <submittedName>
        <fullName evidence="1">Uncharacterized protein</fullName>
    </submittedName>
</protein>
<evidence type="ECO:0000313" key="1">
    <source>
        <dbReference type="EMBL" id="OSX56044.1"/>
    </source>
</evidence>
<dbReference type="Proteomes" id="UP000194127">
    <property type="component" value="Unassembled WGS sequence"/>
</dbReference>
<dbReference type="GeneID" id="36332612"/>
<sequence>YFTYSIIEQLLQTEMDLAINGKCSMQPLSKFVDSDRVRVATTLHDYSVNEPKVLVYPSGDDDTGPDEVVLNIQGYLLNRRLPPILSKTDGLAGWEVKWEGGHIVLDFHNRYLMPHSKVHTSTILTIPEEMDPYHILRNRITNEVYTQDNEVKYFECTKESHNGIILLSIRYLLLASHQELNQEHLCSMMGSSSSLKKVKQWVDYEENSDVEEAQSDLKCMRLDSVDELREGDFTSIAQVTCQKEGIQLPNLRENLLTTRGTRKHPLESSREACLATHCMILQELVPQRFCSKVLSCCTGRVTF</sequence>
<accession>A0A1X6MI09</accession>
<keyword evidence="2" id="KW-1185">Reference proteome</keyword>
<dbReference type="OrthoDB" id="3267069at2759"/>
<name>A0A1X6MI09_9APHY</name>
<dbReference type="EMBL" id="KZ110646">
    <property type="protein sequence ID" value="OSX56044.1"/>
    <property type="molecule type" value="Genomic_DNA"/>
</dbReference>
<reference evidence="1 2" key="1">
    <citation type="submission" date="2017-04" db="EMBL/GenBank/DDBJ databases">
        <title>Genome Sequence of the Model Brown-Rot Fungus Postia placenta SB12.</title>
        <authorList>
            <consortium name="DOE Joint Genome Institute"/>
            <person name="Gaskell J."/>
            <person name="Kersten P."/>
            <person name="Larrondo L.F."/>
            <person name="Canessa P."/>
            <person name="Martinez D."/>
            <person name="Hibbett D."/>
            <person name="Schmoll M."/>
            <person name="Kubicek C.P."/>
            <person name="Martinez A.T."/>
            <person name="Yadav J."/>
            <person name="Master E."/>
            <person name="Magnuson J.K."/>
            <person name="James T."/>
            <person name="Yaver D."/>
            <person name="Berka R."/>
            <person name="Labutti K."/>
            <person name="Lipzen A."/>
            <person name="Aerts A."/>
            <person name="Barry K."/>
            <person name="Henrissat B."/>
            <person name="Blanchette R."/>
            <person name="Grigoriev I."/>
            <person name="Cullen D."/>
        </authorList>
    </citation>
    <scope>NUCLEOTIDE SEQUENCE [LARGE SCALE GENOMIC DNA]</scope>
    <source>
        <strain evidence="1 2">MAD-698-R-SB12</strain>
    </source>
</reference>
<dbReference type="AlphaFoldDB" id="A0A1X6MI09"/>
<gene>
    <name evidence="1" type="ORF">POSPLADRAFT_1161337</name>
</gene>
<feature type="non-terminal residue" evidence="1">
    <location>
        <position position="1"/>
    </location>
</feature>